<name>A0A2U1T636_9CORY</name>
<dbReference type="SUPFAM" id="SSF50475">
    <property type="entry name" value="FMN-binding split barrel"/>
    <property type="match status" value="1"/>
</dbReference>
<dbReference type="Gene3D" id="2.30.110.10">
    <property type="entry name" value="Electron Transport, Fmn-binding Protein, Chain A"/>
    <property type="match status" value="1"/>
</dbReference>
<organism evidence="4 5">
    <name type="scientific">Corynebacterium yudongzhengii</name>
    <dbReference type="NCBI Taxonomy" id="2080740"/>
    <lineage>
        <taxon>Bacteria</taxon>
        <taxon>Bacillati</taxon>
        <taxon>Actinomycetota</taxon>
        <taxon>Actinomycetes</taxon>
        <taxon>Mycobacteriales</taxon>
        <taxon>Corynebacteriaceae</taxon>
        <taxon>Corynebacterium</taxon>
    </lineage>
</organism>
<comment type="similarity">
    <text evidence="1">Belongs to the non-flavoprotein flavin reductase family.</text>
</comment>
<protein>
    <submittedName>
        <fullName evidence="4">Flavin reductase</fullName>
    </submittedName>
</protein>
<evidence type="ECO:0000313" key="5">
    <source>
        <dbReference type="Proteomes" id="UP000244989"/>
    </source>
</evidence>
<dbReference type="PANTHER" id="PTHR30466">
    <property type="entry name" value="FLAVIN REDUCTASE"/>
    <property type="match status" value="1"/>
</dbReference>
<proteinExistence type="inferred from homology"/>
<dbReference type="RefSeq" id="WP_108431620.1">
    <property type="nucleotide sequence ID" value="NZ_CP026947.1"/>
</dbReference>
<dbReference type="OrthoDB" id="9792858at2"/>
<comment type="caution">
    <text evidence="4">The sequence shown here is derived from an EMBL/GenBank/DDBJ whole genome shotgun (WGS) entry which is preliminary data.</text>
</comment>
<dbReference type="EMBL" id="QEEZ01000012">
    <property type="protein sequence ID" value="PWC01467.1"/>
    <property type="molecule type" value="Genomic_DNA"/>
</dbReference>
<feature type="domain" description="Flavin reductase like" evidence="3">
    <location>
        <begin position="16"/>
        <end position="158"/>
    </location>
</feature>
<evidence type="ECO:0000256" key="1">
    <source>
        <dbReference type="ARBA" id="ARBA00008898"/>
    </source>
</evidence>
<dbReference type="KEGG" id="cyz:C3B44_06275"/>
<dbReference type="AlphaFoldDB" id="A0A2U1T636"/>
<keyword evidence="2" id="KW-0560">Oxidoreductase</keyword>
<dbReference type="Pfam" id="PF01613">
    <property type="entry name" value="Flavin_Reduct"/>
    <property type="match status" value="1"/>
</dbReference>
<dbReference type="Proteomes" id="UP000244989">
    <property type="component" value="Unassembled WGS sequence"/>
</dbReference>
<dbReference type="PANTHER" id="PTHR30466:SF11">
    <property type="entry name" value="FLAVIN-DEPENDENT MONOOXYGENASE, REDUCTASE SUBUNIT HSAB"/>
    <property type="match status" value="1"/>
</dbReference>
<reference evidence="5" key="1">
    <citation type="submission" date="2018-04" db="EMBL/GenBank/DDBJ databases">
        <authorList>
            <person name="Liu S."/>
            <person name="Wang Z."/>
            <person name="Li J."/>
        </authorList>
    </citation>
    <scope>NUCLEOTIDE SEQUENCE [LARGE SCALE GENOMIC DNA]</scope>
    <source>
        <strain evidence="5">2189</strain>
    </source>
</reference>
<gene>
    <name evidence="4" type="ORF">DF222_07360</name>
</gene>
<evidence type="ECO:0000313" key="4">
    <source>
        <dbReference type="EMBL" id="PWC01467.1"/>
    </source>
</evidence>
<dbReference type="GO" id="GO:0010181">
    <property type="term" value="F:FMN binding"/>
    <property type="evidence" value="ECO:0007669"/>
    <property type="project" value="InterPro"/>
</dbReference>
<dbReference type="InterPro" id="IPR050268">
    <property type="entry name" value="NADH-dep_flavin_reductase"/>
</dbReference>
<dbReference type="GO" id="GO:0042602">
    <property type="term" value="F:riboflavin reductase (NADPH) activity"/>
    <property type="evidence" value="ECO:0007669"/>
    <property type="project" value="TreeGrafter"/>
</dbReference>
<evidence type="ECO:0000256" key="2">
    <source>
        <dbReference type="ARBA" id="ARBA00023002"/>
    </source>
</evidence>
<sequence length="160" mass="17110">MTSTSLTQSLDLRAAYSHIPTSLVALAAEVDGERVGMTVGSFVTQSMEPPLVTASIKNSSSTWPVLRTAWNIGISVLNDDHLHLARQLAGPGQHRFDGVRTTRHNDALFIDGAGVALDTRLVDDIVIGDHTVAVFEVIDLHAAPSGAPLIFHNRQIKPAA</sequence>
<evidence type="ECO:0000259" key="3">
    <source>
        <dbReference type="SMART" id="SM00903"/>
    </source>
</evidence>
<accession>A0A2U1T636</accession>
<dbReference type="InterPro" id="IPR002563">
    <property type="entry name" value="Flavin_Rdtase-like_dom"/>
</dbReference>
<dbReference type="InterPro" id="IPR012349">
    <property type="entry name" value="Split_barrel_FMN-bd"/>
</dbReference>
<dbReference type="SMART" id="SM00903">
    <property type="entry name" value="Flavin_Reduct"/>
    <property type="match status" value="1"/>
</dbReference>
<keyword evidence="5" id="KW-1185">Reference proteome</keyword>